<proteinExistence type="inferred from homology"/>
<dbReference type="RefSeq" id="WP_240672578.1">
    <property type="nucleotide sequence ID" value="NZ_CP034669.1"/>
</dbReference>
<evidence type="ECO:0000256" key="4">
    <source>
        <dbReference type="ARBA" id="ARBA00022989"/>
    </source>
</evidence>
<feature type="transmembrane region" description="Helical" evidence="6">
    <location>
        <begin position="58"/>
        <end position="75"/>
    </location>
</feature>
<dbReference type="InterPro" id="IPR012506">
    <property type="entry name" value="TMEM86B-like"/>
</dbReference>
<name>A0A410S2W1_CORCK</name>
<reference evidence="7 8" key="1">
    <citation type="submission" date="2018-12" db="EMBL/GenBank/DDBJ databases">
        <title>Complete Genome Sequence of the Corallopyronin A producing Myxobacterium Corallococcus coralloides B035.</title>
        <authorList>
            <person name="Bouhired S.M."/>
            <person name="Rupp O."/>
            <person name="Blom J."/>
            <person name="Schaeberle T.F."/>
            <person name="Kehraus S."/>
            <person name="Schiefer A."/>
            <person name="Pfarr K."/>
            <person name="Goesmann A."/>
            <person name="Hoerauf A."/>
            <person name="Koenig G.M."/>
        </authorList>
    </citation>
    <scope>NUCLEOTIDE SEQUENCE [LARGE SCALE GENOMIC DNA]</scope>
    <source>
        <strain evidence="7 8">B035</strain>
    </source>
</reference>
<feature type="transmembrane region" description="Helical" evidence="6">
    <location>
        <begin position="12"/>
        <end position="30"/>
    </location>
</feature>
<comment type="subcellular location">
    <subcellularLocation>
        <location evidence="1">Membrane</location>
        <topology evidence="1">Multi-pass membrane protein</topology>
    </subcellularLocation>
</comment>
<evidence type="ECO:0000256" key="3">
    <source>
        <dbReference type="ARBA" id="ARBA00022692"/>
    </source>
</evidence>
<gene>
    <name evidence="7" type="ORF">EJ065_6871</name>
</gene>
<dbReference type="Pfam" id="PF07947">
    <property type="entry name" value="YhhN"/>
    <property type="match status" value="1"/>
</dbReference>
<keyword evidence="3 6" id="KW-0812">Transmembrane</keyword>
<evidence type="ECO:0000313" key="7">
    <source>
        <dbReference type="EMBL" id="QAT88396.1"/>
    </source>
</evidence>
<organism evidence="7 8">
    <name type="scientific">Corallococcus coralloides</name>
    <name type="common">Myxococcus coralloides</name>
    <dbReference type="NCBI Taxonomy" id="184914"/>
    <lineage>
        <taxon>Bacteria</taxon>
        <taxon>Pseudomonadati</taxon>
        <taxon>Myxococcota</taxon>
        <taxon>Myxococcia</taxon>
        <taxon>Myxococcales</taxon>
        <taxon>Cystobacterineae</taxon>
        <taxon>Myxococcaceae</taxon>
        <taxon>Corallococcus</taxon>
    </lineage>
</organism>
<evidence type="ECO:0000256" key="1">
    <source>
        <dbReference type="ARBA" id="ARBA00004141"/>
    </source>
</evidence>
<dbReference type="GO" id="GO:0016787">
    <property type="term" value="F:hydrolase activity"/>
    <property type="evidence" value="ECO:0007669"/>
    <property type="project" value="TreeGrafter"/>
</dbReference>
<feature type="transmembrane region" description="Helical" evidence="6">
    <location>
        <begin position="194"/>
        <end position="213"/>
    </location>
</feature>
<evidence type="ECO:0000313" key="8">
    <source>
        <dbReference type="Proteomes" id="UP000288758"/>
    </source>
</evidence>
<dbReference type="GO" id="GO:0016020">
    <property type="term" value="C:membrane"/>
    <property type="evidence" value="ECO:0007669"/>
    <property type="project" value="UniProtKB-SubCell"/>
</dbReference>
<evidence type="ECO:0000256" key="5">
    <source>
        <dbReference type="ARBA" id="ARBA00023136"/>
    </source>
</evidence>
<accession>A0A410S2W1</accession>
<comment type="similarity">
    <text evidence="2">Belongs to the TMEM86 family.</text>
</comment>
<feature type="transmembrane region" description="Helical" evidence="6">
    <location>
        <begin position="81"/>
        <end position="101"/>
    </location>
</feature>
<feature type="transmembrane region" description="Helical" evidence="6">
    <location>
        <begin position="108"/>
        <end position="127"/>
    </location>
</feature>
<evidence type="ECO:0000256" key="2">
    <source>
        <dbReference type="ARBA" id="ARBA00007375"/>
    </source>
</evidence>
<dbReference type="EMBL" id="CP034669">
    <property type="protein sequence ID" value="QAT88396.1"/>
    <property type="molecule type" value="Genomic_DNA"/>
</dbReference>
<keyword evidence="5 6" id="KW-0472">Membrane</keyword>
<dbReference type="Proteomes" id="UP000288758">
    <property type="component" value="Chromosome"/>
</dbReference>
<protein>
    <submittedName>
        <fullName evidence="7">Putative membrane protein</fullName>
    </submittedName>
</protein>
<feature type="transmembrane region" description="Helical" evidence="6">
    <location>
        <begin position="36"/>
        <end position="51"/>
    </location>
</feature>
<dbReference type="PANTHER" id="PTHR31885:SF6">
    <property type="entry name" value="GH04784P"/>
    <property type="match status" value="1"/>
</dbReference>
<sequence length="234" mass="24604">MRESWTGGTKLLAAAGLAGAVGFLFVMDVGPREARLVTKALPMVCLLLWLWPARGRHARLIFAGLALSLLGDVLLEVGRDLFLPGLGAFLLAHVGYTAAFLSVTRRLALLRALPFLLLAVGAGVALWPGLGGMAAPVTAYVAVICTMGWRAAAMMGALELPRREQWLAFGGALLFSASDGLLSIRLFVTPLPGLGYAVMLLYWAAQLCIAASAPPGCTAARLRLQGSGRQSSSM</sequence>
<evidence type="ECO:0000256" key="6">
    <source>
        <dbReference type="SAM" id="Phobius"/>
    </source>
</evidence>
<feature type="transmembrane region" description="Helical" evidence="6">
    <location>
        <begin position="166"/>
        <end position="188"/>
    </location>
</feature>
<feature type="transmembrane region" description="Helical" evidence="6">
    <location>
        <begin position="133"/>
        <end position="154"/>
    </location>
</feature>
<dbReference type="AlphaFoldDB" id="A0A410S2W1"/>
<dbReference type="PANTHER" id="PTHR31885">
    <property type="entry name" value="GH04784P"/>
    <property type="match status" value="1"/>
</dbReference>
<keyword evidence="4 6" id="KW-1133">Transmembrane helix</keyword>